<name>A0ABU6TKG5_9FABA</name>
<protein>
    <submittedName>
        <fullName evidence="1">Uncharacterized protein</fullName>
    </submittedName>
</protein>
<keyword evidence="2" id="KW-1185">Reference proteome</keyword>
<accession>A0ABU6TKG5</accession>
<evidence type="ECO:0000313" key="1">
    <source>
        <dbReference type="EMBL" id="MED6148975.1"/>
    </source>
</evidence>
<feature type="non-terminal residue" evidence="1">
    <location>
        <position position="1"/>
    </location>
</feature>
<dbReference type="Proteomes" id="UP001341840">
    <property type="component" value="Unassembled WGS sequence"/>
</dbReference>
<evidence type="ECO:0000313" key="2">
    <source>
        <dbReference type="Proteomes" id="UP001341840"/>
    </source>
</evidence>
<gene>
    <name evidence="1" type="ORF">PIB30_057982</name>
</gene>
<sequence>KISYVEIGIIMVVPTELILLNQLNEGGLELEIIGLNHWSSDGAATAIGSWVDVLTETNSVLIVLKIEIIIMVLSCHI</sequence>
<comment type="caution">
    <text evidence="1">The sequence shown here is derived from an EMBL/GenBank/DDBJ whole genome shotgun (WGS) entry which is preliminary data.</text>
</comment>
<proteinExistence type="predicted"/>
<organism evidence="1 2">
    <name type="scientific">Stylosanthes scabra</name>
    <dbReference type="NCBI Taxonomy" id="79078"/>
    <lineage>
        <taxon>Eukaryota</taxon>
        <taxon>Viridiplantae</taxon>
        <taxon>Streptophyta</taxon>
        <taxon>Embryophyta</taxon>
        <taxon>Tracheophyta</taxon>
        <taxon>Spermatophyta</taxon>
        <taxon>Magnoliopsida</taxon>
        <taxon>eudicotyledons</taxon>
        <taxon>Gunneridae</taxon>
        <taxon>Pentapetalae</taxon>
        <taxon>rosids</taxon>
        <taxon>fabids</taxon>
        <taxon>Fabales</taxon>
        <taxon>Fabaceae</taxon>
        <taxon>Papilionoideae</taxon>
        <taxon>50 kb inversion clade</taxon>
        <taxon>dalbergioids sensu lato</taxon>
        <taxon>Dalbergieae</taxon>
        <taxon>Pterocarpus clade</taxon>
        <taxon>Stylosanthes</taxon>
    </lineage>
</organism>
<dbReference type="EMBL" id="JASCZI010091102">
    <property type="protein sequence ID" value="MED6148975.1"/>
    <property type="molecule type" value="Genomic_DNA"/>
</dbReference>
<reference evidence="1 2" key="1">
    <citation type="journal article" date="2023" name="Plants (Basel)">
        <title>Bridging the Gap: Combining Genomics and Transcriptomics Approaches to Understand Stylosanthes scabra, an Orphan Legume from the Brazilian Caatinga.</title>
        <authorList>
            <person name="Ferreira-Neto J.R.C."/>
            <person name="da Silva M.D."/>
            <person name="Binneck E."/>
            <person name="de Melo N.F."/>
            <person name="da Silva R.H."/>
            <person name="de Melo A.L.T.M."/>
            <person name="Pandolfi V."/>
            <person name="Bustamante F.O."/>
            <person name="Brasileiro-Vidal A.C."/>
            <person name="Benko-Iseppon A.M."/>
        </authorList>
    </citation>
    <scope>NUCLEOTIDE SEQUENCE [LARGE SCALE GENOMIC DNA]</scope>
    <source>
        <tissue evidence="1">Leaves</tissue>
    </source>
</reference>